<keyword evidence="13" id="KW-0234">DNA repair</keyword>
<evidence type="ECO:0000256" key="14">
    <source>
        <dbReference type="SAM" id="MobiDB-lite"/>
    </source>
</evidence>
<dbReference type="SMART" id="SM00342">
    <property type="entry name" value="HTH_ARAC"/>
    <property type="match status" value="1"/>
</dbReference>
<keyword evidence="10" id="KW-0238">DNA-binding</keyword>
<dbReference type="InterPro" id="IPR011257">
    <property type="entry name" value="DNA_glycosylase"/>
</dbReference>
<dbReference type="GO" id="GO:0003700">
    <property type="term" value="F:DNA-binding transcription factor activity"/>
    <property type="evidence" value="ECO:0007669"/>
    <property type="project" value="InterPro"/>
</dbReference>
<feature type="domain" description="HTH araC/xylS-type" evidence="15">
    <location>
        <begin position="109"/>
        <end position="207"/>
    </location>
</feature>
<dbReference type="InterPro" id="IPR035451">
    <property type="entry name" value="Ada-like_dom_sf"/>
</dbReference>
<dbReference type="InterPro" id="IPR003265">
    <property type="entry name" value="HhH-GPD_domain"/>
</dbReference>
<dbReference type="SUPFAM" id="SSF55945">
    <property type="entry name" value="TATA-box binding protein-like"/>
    <property type="match status" value="1"/>
</dbReference>
<keyword evidence="7" id="KW-0227">DNA damage</keyword>
<evidence type="ECO:0000313" key="17">
    <source>
        <dbReference type="Proteomes" id="UP000317046"/>
    </source>
</evidence>
<dbReference type="InterPro" id="IPR037046">
    <property type="entry name" value="AlkA_N_sf"/>
</dbReference>
<dbReference type="AlphaFoldDB" id="A0A4Y3KV00"/>
<dbReference type="GO" id="GO:0008168">
    <property type="term" value="F:methyltransferase activity"/>
    <property type="evidence" value="ECO:0007669"/>
    <property type="project" value="UniProtKB-KW"/>
</dbReference>
<dbReference type="GO" id="GO:0008725">
    <property type="term" value="F:DNA-3-methyladenine glycosylase activity"/>
    <property type="evidence" value="ECO:0007669"/>
    <property type="project" value="TreeGrafter"/>
</dbReference>
<dbReference type="Pfam" id="PF12833">
    <property type="entry name" value="HTH_18"/>
    <property type="match status" value="1"/>
</dbReference>
<dbReference type="GO" id="GO:0006285">
    <property type="term" value="P:base-excision repair, AP site formation"/>
    <property type="evidence" value="ECO:0007669"/>
    <property type="project" value="TreeGrafter"/>
</dbReference>
<evidence type="ECO:0000256" key="2">
    <source>
        <dbReference type="ARBA" id="ARBA00001947"/>
    </source>
</evidence>
<dbReference type="GO" id="GO:0032259">
    <property type="term" value="P:methylation"/>
    <property type="evidence" value="ECO:0007669"/>
    <property type="project" value="UniProtKB-KW"/>
</dbReference>
<evidence type="ECO:0000256" key="11">
    <source>
        <dbReference type="ARBA" id="ARBA00023159"/>
    </source>
</evidence>
<dbReference type="CDD" id="cd00056">
    <property type="entry name" value="ENDO3c"/>
    <property type="match status" value="1"/>
</dbReference>
<dbReference type="PANTHER" id="PTHR43003:SF13">
    <property type="entry name" value="DNA-3-METHYLADENINE GLYCOSYLASE 2"/>
    <property type="match status" value="1"/>
</dbReference>
<dbReference type="SMART" id="SM00478">
    <property type="entry name" value="ENDO3c"/>
    <property type="match status" value="1"/>
</dbReference>
<comment type="caution">
    <text evidence="16">The sequence shown here is derived from an EMBL/GenBank/DDBJ whole genome shotgun (WGS) entry which is preliminary data.</text>
</comment>
<dbReference type="PROSITE" id="PS01124">
    <property type="entry name" value="HTH_ARAC_FAMILY_2"/>
    <property type="match status" value="1"/>
</dbReference>
<dbReference type="RefSeq" id="WP_307722732.1">
    <property type="nucleotide sequence ID" value="NZ_BJLR01000017.1"/>
</dbReference>
<organism evidence="16 17">
    <name type="scientific">Cellulomonas cellasea</name>
    <dbReference type="NCBI Taxonomy" id="43670"/>
    <lineage>
        <taxon>Bacteria</taxon>
        <taxon>Bacillati</taxon>
        <taxon>Actinomycetota</taxon>
        <taxon>Actinomycetes</taxon>
        <taxon>Micrococcales</taxon>
        <taxon>Cellulomonadaceae</taxon>
        <taxon>Cellulomonas</taxon>
    </lineage>
</organism>
<feature type="region of interest" description="Disordered" evidence="14">
    <location>
        <begin position="1"/>
        <end position="20"/>
    </location>
</feature>
<dbReference type="GO" id="GO:0005737">
    <property type="term" value="C:cytoplasm"/>
    <property type="evidence" value="ECO:0007669"/>
    <property type="project" value="TreeGrafter"/>
</dbReference>
<dbReference type="InterPro" id="IPR018060">
    <property type="entry name" value="HTH_AraC"/>
</dbReference>
<dbReference type="InterPro" id="IPR009057">
    <property type="entry name" value="Homeodomain-like_sf"/>
</dbReference>
<keyword evidence="6" id="KW-0479">Metal-binding</keyword>
<comment type="catalytic activity">
    <reaction evidence="1">
        <text>Hydrolysis of alkylated DNA, releasing 3-methyladenine, 3-methylguanine, 7-methylguanine and 7-methyladenine.</text>
        <dbReference type="EC" id="3.2.2.21"/>
    </reaction>
</comment>
<name>A0A4Y3KV00_9CELL</name>
<evidence type="ECO:0000256" key="12">
    <source>
        <dbReference type="ARBA" id="ARBA00023163"/>
    </source>
</evidence>
<dbReference type="GO" id="GO:0006307">
    <property type="term" value="P:DNA alkylation repair"/>
    <property type="evidence" value="ECO:0007669"/>
    <property type="project" value="TreeGrafter"/>
</dbReference>
<evidence type="ECO:0000313" key="16">
    <source>
        <dbReference type="EMBL" id="GEA87853.1"/>
    </source>
</evidence>
<dbReference type="GO" id="GO:0043565">
    <property type="term" value="F:sequence-specific DNA binding"/>
    <property type="evidence" value="ECO:0007669"/>
    <property type="project" value="InterPro"/>
</dbReference>
<dbReference type="InterPro" id="IPR004026">
    <property type="entry name" value="Ada_DNA_repair_Zn-bd"/>
</dbReference>
<evidence type="ECO:0000256" key="6">
    <source>
        <dbReference type="ARBA" id="ARBA00022723"/>
    </source>
</evidence>
<dbReference type="Gene3D" id="3.40.10.10">
    <property type="entry name" value="DNA Methylphosphotriester Repair Domain"/>
    <property type="match status" value="1"/>
</dbReference>
<evidence type="ECO:0000256" key="1">
    <source>
        <dbReference type="ARBA" id="ARBA00000086"/>
    </source>
</evidence>
<comment type="cofactor">
    <cofactor evidence="2">
        <name>Zn(2+)</name>
        <dbReference type="ChEBI" id="CHEBI:29105"/>
    </cofactor>
</comment>
<keyword evidence="12" id="KW-0804">Transcription</keyword>
<evidence type="ECO:0000256" key="10">
    <source>
        <dbReference type="ARBA" id="ARBA00023125"/>
    </source>
</evidence>
<dbReference type="Gene3D" id="1.10.10.60">
    <property type="entry name" value="Homeodomain-like"/>
    <property type="match status" value="1"/>
</dbReference>
<evidence type="ECO:0000256" key="4">
    <source>
        <dbReference type="ARBA" id="ARBA00022603"/>
    </source>
</evidence>
<dbReference type="Pfam" id="PF02805">
    <property type="entry name" value="Ada_Zn_binding"/>
    <property type="match status" value="1"/>
</dbReference>
<keyword evidence="17" id="KW-1185">Reference proteome</keyword>
<dbReference type="GO" id="GO:0032993">
    <property type="term" value="C:protein-DNA complex"/>
    <property type="evidence" value="ECO:0007669"/>
    <property type="project" value="TreeGrafter"/>
</dbReference>
<dbReference type="Proteomes" id="UP000317046">
    <property type="component" value="Unassembled WGS sequence"/>
</dbReference>
<dbReference type="SUPFAM" id="SSF46689">
    <property type="entry name" value="Homeodomain-like"/>
    <property type="match status" value="1"/>
</dbReference>
<feature type="region of interest" description="Disordered" evidence="14">
    <location>
        <begin position="297"/>
        <end position="319"/>
    </location>
</feature>
<dbReference type="Gene3D" id="1.10.340.30">
    <property type="entry name" value="Hypothetical protein, domain 2"/>
    <property type="match status" value="1"/>
</dbReference>
<dbReference type="Gene3D" id="1.10.1670.10">
    <property type="entry name" value="Helix-hairpin-Helix base-excision DNA repair enzymes (C-terminal)"/>
    <property type="match status" value="1"/>
</dbReference>
<dbReference type="PROSITE" id="PS00041">
    <property type="entry name" value="HTH_ARAC_FAMILY_1"/>
    <property type="match status" value="1"/>
</dbReference>
<dbReference type="Pfam" id="PF00730">
    <property type="entry name" value="HhH-GPD"/>
    <property type="match status" value="1"/>
</dbReference>
<accession>A0A4Y3KV00</accession>
<dbReference type="EMBL" id="BJLR01000017">
    <property type="protein sequence ID" value="GEA87853.1"/>
    <property type="molecule type" value="Genomic_DNA"/>
</dbReference>
<dbReference type="SMART" id="SM01009">
    <property type="entry name" value="AlkA_N"/>
    <property type="match status" value="1"/>
</dbReference>
<reference evidence="16" key="1">
    <citation type="submission" date="2019-06" db="EMBL/GenBank/DDBJ databases">
        <title>Whole genome shotgun sequence of Cellulomonas cellasea NBRC 3753.</title>
        <authorList>
            <person name="Hosoyama A."/>
            <person name="Uohara A."/>
            <person name="Ohji S."/>
            <person name="Ichikawa N."/>
        </authorList>
    </citation>
    <scope>NUCLEOTIDE SEQUENCE [LARGE SCALE GENOMIC DNA]</scope>
    <source>
        <strain evidence="16">NBRC 3753</strain>
    </source>
</reference>
<keyword evidence="5" id="KW-0808">Transferase</keyword>
<evidence type="ECO:0000256" key="13">
    <source>
        <dbReference type="ARBA" id="ARBA00023204"/>
    </source>
</evidence>
<evidence type="ECO:0000259" key="15">
    <source>
        <dbReference type="PROSITE" id="PS01124"/>
    </source>
</evidence>
<dbReference type="SUPFAM" id="SSF57884">
    <property type="entry name" value="Ada DNA repair protein, N-terminal domain (N-Ada 10)"/>
    <property type="match status" value="1"/>
</dbReference>
<evidence type="ECO:0000256" key="9">
    <source>
        <dbReference type="ARBA" id="ARBA00023015"/>
    </source>
</evidence>
<evidence type="ECO:0000256" key="8">
    <source>
        <dbReference type="ARBA" id="ARBA00022833"/>
    </source>
</evidence>
<dbReference type="SUPFAM" id="SSF48150">
    <property type="entry name" value="DNA-glycosylase"/>
    <property type="match status" value="1"/>
</dbReference>
<dbReference type="PANTHER" id="PTHR43003">
    <property type="entry name" value="DNA-3-METHYLADENINE GLYCOSYLASE"/>
    <property type="match status" value="1"/>
</dbReference>
<dbReference type="GO" id="GO:0032131">
    <property type="term" value="F:alkylated DNA binding"/>
    <property type="evidence" value="ECO:0007669"/>
    <property type="project" value="TreeGrafter"/>
</dbReference>
<dbReference type="Pfam" id="PF06029">
    <property type="entry name" value="AlkA_N"/>
    <property type="match status" value="1"/>
</dbReference>
<keyword evidence="11" id="KW-0010">Activator</keyword>
<evidence type="ECO:0000256" key="5">
    <source>
        <dbReference type="ARBA" id="ARBA00022679"/>
    </source>
</evidence>
<keyword evidence="9" id="KW-0805">Transcription regulation</keyword>
<dbReference type="InterPro" id="IPR023170">
    <property type="entry name" value="HhH_base_excis_C"/>
</dbReference>
<gene>
    <name evidence="16" type="ORF">CCE01nite_18020</name>
</gene>
<dbReference type="GO" id="GO:0043916">
    <property type="term" value="F:DNA-7-methylguanine glycosylase activity"/>
    <property type="evidence" value="ECO:0007669"/>
    <property type="project" value="TreeGrafter"/>
</dbReference>
<evidence type="ECO:0000256" key="3">
    <source>
        <dbReference type="ARBA" id="ARBA00012000"/>
    </source>
</evidence>
<protein>
    <recommendedName>
        <fullName evidence="3">DNA-3-methyladenine glycosylase II</fullName>
        <ecNumber evidence="3">3.2.2.21</ecNumber>
    </recommendedName>
</protein>
<sequence length="603" mass="62490">MTLTATGATGPHGDDALEAPGAPWLDPAAAYRAISGRDPRFDGRLYVGVVSTGVYCRPSCPARTPRPENCRFYPAAAAAVAAGFRACRRCRPDALPGSRDWDVRGDLAARAVRAIADGAVDDVGVDGLAARLHVSVRHLHRVLVAEVGASPLQLARTRRAQLARMLLDQTDLSMADVAFGAGFASVRQFNDVVREHFGAPPSELRRARRRGSLAPVAAGASDRLPVSGARLSLRLRFTPPFDAGSWFRHVAARAVPGLERATSGAGAGTAAGMADDAAVPGLDAASLGAGALGAADAGTGTRRADDAGTGTRRAGGDARAGVPEVSVTRLLRGGEGPVHVTVVLAADGSAVHAHLELTSLADLAPTVTRLRRWLDLDADPGLVAGALGGDPLLAPLLAVRPGLRVPGTTDPFELAVRAVLGQQVSTAAARTIAGRLVAEHGEPGADGLSFFPSATTLAEVGTPALRALGLNEGRASTIGVVARAVADGLRLDPGADRERVRADLLALPGVGPWTADYVALRALGDPDVFPAGDLILRRALAELPGGAGKPVDVRAAILRAAAWSPWRGYAAQHLWSAWSHRVELAAAEPRRPKTARRVRRVAR</sequence>
<proteinExistence type="predicted"/>
<dbReference type="InterPro" id="IPR010316">
    <property type="entry name" value="AlkA_N"/>
</dbReference>
<dbReference type="InterPro" id="IPR018062">
    <property type="entry name" value="HTH_AraC-typ_CS"/>
</dbReference>
<dbReference type="EC" id="3.2.2.21" evidence="3"/>
<keyword evidence="8" id="KW-0862">Zinc</keyword>
<keyword evidence="4" id="KW-0489">Methyltransferase</keyword>
<dbReference type="GO" id="GO:0008270">
    <property type="term" value="F:zinc ion binding"/>
    <property type="evidence" value="ECO:0007669"/>
    <property type="project" value="InterPro"/>
</dbReference>
<evidence type="ECO:0000256" key="7">
    <source>
        <dbReference type="ARBA" id="ARBA00022763"/>
    </source>
</evidence>
<dbReference type="Gene3D" id="3.30.310.20">
    <property type="entry name" value="DNA-3-methyladenine glycosylase AlkA, N-terminal domain"/>
    <property type="match status" value="1"/>
</dbReference>
<dbReference type="InterPro" id="IPR051912">
    <property type="entry name" value="Alkylbase_DNA_Glycosylase/TA"/>
</dbReference>